<evidence type="ECO:0000259" key="5">
    <source>
        <dbReference type="Pfam" id="PF00150"/>
    </source>
</evidence>
<evidence type="ECO:0000256" key="4">
    <source>
        <dbReference type="RuleBase" id="RU361153"/>
    </source>
</evidence>
<dbReference type="RefSeq" id="WP_139093572.1">
    <property type="nucleotide sequence ID" value="NZ_AP025464.1"/>
</dbReference>
<reference evidence="7" key="1">
    <citation type="submission" date="2016-06" db="EMBL/GenBank/DDBJ databases">
        <authorList>
            <person name="Rodrigo-Torres L."/>
            <person name="Arahal D.R."/>
        </authorList>
    </citation>
    <scope>NUCLEOTIDE SEQUENCE [LARGE SCALE GENOMIC DNA]</scope>
    <source>
        <strain evidence="7">CECT 7224</strain>
    </source>
</reference>
<keyword evidence="7" id="KW-1185">Reference proteome</keyword>
<dbReference type="PROSITE" id="PS00659">
    <property type="entry name" value="GLYCOSYL_HYDROL_F5"/>
    <property type="match status" value="1"/>
</dbReference>
<name>A0A1C3JGZ7_9VIBR</name>
<evidence type="ECO:0000313" key="7">
    <source>
        <dbReference type="Proteomes" id="UP000092819"/>
    </source>
</evidence>
<dbReference type="EMBL" id="FLQZ01000070">
    <property type="protein sequence ID" value="SBT14411.1"/>
    <property type="molecule type" value="Genomic_DNA"/>
</dbReference>
<organism evidence="6 7">
    <name type="scientific">Vibrio celticus</name>
    <dbReference type="NCBI Taxonomy" id="446372"/>
    <lineage>
        <taxon>Bacteria</taxon>
        <taxon>Pseudomonadati</taxon>
        <taxon>Pseudomonadota</taxon>
        <taxon>Gammaproteobacteria</taxon>
        <taxon>Vibrionales</taxon>
        <taxon>Vibrionaceae</taxon>
        <taxon>Vibrio</taxon>
    </lineage>
</organism>
<dbReference type="GO" id="GO:0008422">
    <property type="term" value="F:beta-glucosidase activity"/>
    <property type="evidence" value="ECO:0007669"/>
    <property type="project" value="TreeGrafter"/>
</dbReference>
<comment type="similarity">
    <text evidence="4">Belongs to the glycosyl hydrolase 5 (cellulase A) family.</text>
</comment>
<dbReference type="AlphaFoldDB" id="A0A1C3JGZ7"/>
<dbReference type="GO" id="GO:0008810">
    <property type="term" value="F:cellulase activity"/>
    <property type="evidence" value="ECO:0007669"/>
    <property type="project" value="UniProtKB-EC"/>
</dbReference>
<dbReference type="InterPro" id="IPR050386">
    <property type="entry name" value="Glycosyl_hydrolase_5"/>
</dbReference>
<evidence type="ECO:0000256" key="1">
    <source>
        <dbReference type="ARBA" id="ARBA00022729"/>
    </source>
</evidence>
<accession>A0A1C3JGZ7</accession>
<dbReference type="Proteomes" id="UP000092819">
    <property type="component" value="Unassembled WGS sequence"/>
</dbReference>
<dbReference type="PANTHER" id="PTHR31297">
    <property type="entry name" value="GLUCAN ENDO-1,6-BETA-GLUCOSIDASE B"/>
    <property type="match status" value="1"/>
</dbReference>
<keyword evidence="2 4" id="KW-0378">Hydrolase</keyword>
<evidence type="ECO:0000313" key="6">
    <source>
        <dbReference type="EMBL" id="SBT14411.1"/>
    </source>
</evidence>
<keyword evidence="1" id="KW-0732">Signal</keyword>
<proteinExistence type="inferred from homology"/>
<dbReference type="PANTHER" id="PTHR31297:SF17">
    <property type="entry name" value="ENDOGLUCANASE"/>
    <property type="match status" value="1"/>
</dbReference>
<evidence type="ECO:0000256" key="3">
    <source>
        <dbReference type="ARBA" id="ARBA00023295"/>
    </source>
</evidence>
<dbReference type="Pfam" id="PF00150">
    <property type="entry name" value="Cellulase"/>
    <property type="match status" value="1"/>
</dbReference>
<dbReference type="GO" id="GO:0009251">
    <property type="term" value="P:glucan catabolic process"/>
    <property type="evidence" value="ECO:0007669"/>
    <property type="project" value="TreeGrafter"/>
</dbReference>
<dbReference type="InterPro" id="IPR017853">
    <property type="entry name" value="GH"/>
</dbReference>
<keyword evidence="3 4" id="KW-0326">Glycosidase</keyword>
<dbReference type="InterPro" id="IPR001547">
    <property type="entry name" value="Glyco_hydro_5"/>
</dbReference>
<sequence length="384" mass="43641">MKIRSLISLSAVLVGLLFNSGCGSSSESSEEARVVLNEAYYSDLYDWNETNGLAHSFLGRGINMGNYLESPNYEGEWNANRLIQSSDLENIHNAGFASVRVPIRWSSHAMEGAPYTIDPVFLSRVQQVVDEAIQQGLRVIINTHHYEELFYNQGEFELHRARLKAIWAQLADQFPLGRYPQDQLVFELLNEPHEVVGVDEWNILIDDLVSVLWTEKASEQNNGLEQRKIMVGTADWGGPFKLPDLSLPAACNASNTIITVHFYEPFKFTHQGADWTEGASDWIGTRWLGSDAEQQTLFTYLDAVAQWNDQPGREFEVNIGEFGVYSQFSKAEDQRAWTAFIAREAEKRGFSWHYWEYSAGFGAYDAEAMQWRTSLIEGLIPTDR</sequence>
<evidence type="ECO:0000256" key="2">
    <source>
        <dbReference type="ARBA" id="ARBA00022801"/>
    </source>
</evidence>
<dbReference type="InterPro" id="IPR018087">
    <property type="entry name" value="Glyco_hydro_5_CS"/>
</dbReference>
<dbReference type="SUPFAM" id="SSF51445">
    <property type="entry name" value="(Trans)glycosidases"/>
    <property type="match status" value="1"/>
</dbReference>
<feature type="domain" description="Glycoside hydrolase family 5" evidence="5">
    <location>
        <begin position="69"/>
        <end position="358"/>
    </location>
</feature>
<gene>
    <name evidence="6" type="primary">celH</name>
    <name evidence="6" type="ORF">VCE7224_03173</name>
</gene>
<dbReference type="GO" id="GO:0005576">
    <property type="term" value="C:extracellular region"/>
    <property type="evidence" value="ECO:0007669"/>
    <property type="project" value="TreeGrafter"/>
</dbReference>
<dbReference type="Gene3D" id="3.20.20.80">
    <property type="entry name" value="Glycosidases"/>
    <property type="match status" value="1"/>
</dbReference>
<dbReference type="EC" id="3.2.1.4" evidence="6"/>
<dbReference type="GO" id="GO:0009986">
    <property type="term" value="C:cell surface"/>
    <property type="evidence" value="ECO:0007669"/>
    <property type="project" value="TreeGrafter"/>
</dbReference>
<protein>
    <submittedName>
        <fullName evidence="6">Endoglucanase H</fullName>
        <ecNumber evidence="6">3.2.1.4</ecNumber>
    </submittedName>
</protein>